<dbReference type="Proteomes" id="UP001628193">
    <property type="component" value="Unassembled WGS sequence"/>
</dbReference>
<evidence type="ECO:0000259" key="2">
    <source>
        <dbReference type="PROSITE" id="PS51857"/>
    </source>
</evidence>
<dbReference type="PANTHER" id="PTHR12962">
    <property type="entry name" value="CALCIUM-REGULATED HEAT STABLE PROTEIN CRHSP-24-RELATED"/>
    <property type="match status" value="1"/>
</dbReference>
<accession>A0ABQ0CCY7</accession>
<dbReference type="PANTHER" id="PTHR12962:SF1">
    <property type="entry name" value="COLD SHOCK DOMAIN-CONTAINING PROTEIN CG9705"/>
    <property type="match status" value="1"/>
</dbReference>
<dbReference type="InterPro" id="IPR052069">
    <property type="entry name" value="Ca-reg_mRNA-binding_domain"/>
</dbReference>
<dbReference type="SUPFAM" id="SSF50249">
    <property type="entry name" value="Nucleic acid-binding proteins"/>
    <property type="match status" value="2"/>
</dbReference>
<gene>
    <name evidence="3" type="ORF">SIID45300_03084</name>
</gene>
<dbReference type="Gene3D" id="2.40.50.140">
    <property type="entry name" value="Nucleic acid-binding proteins"/>
    <property type="match status" value="3"/>
</dbReference>
<dbReference type="InterPro" id="IPR002059">
    <property type="entry name" value="CSP_DNA-bd"/>
</dbReference>
<name>A0ABQ0CCY7_9PROT</name>
<comment type="caution">
    <text evidence="3">The sequence shown here is derived from an EMBL/GenBank/DDBJ whole genome shotgun (WGS) entry which is preliminary data.</text>
</comment>
<dbReference type="Pfam" id="PF00313">
    <property type="entry name" value="CSD"/>
    <property type="match status" value="1"/>
</dbReference>
<dbReference type="InterPro" id="IPR001054">
    <property type="entry name" value="A/G_cyclase"/>
</dbReference>
<dbReference type="CDD" id="cd07302">
    <property type="entry name" value="CHD"/>
    <property type="match status" value="1"/>
</dbReference>
<dbReference type="SUPFAM" id="SSF55073">
    <property type="entry name" value="Nucleotide cyclase"/>
    <property type="match status" value="1"/>
</dbReference>
<evidence type="ECO:0000313" key="4">
    <source>
        <dbReference type="Proteomes" id="UP001628193"/>
    </source>
</evidence>
<proteinExistence type="predicted"/>
<dbReference type="InterPro" id="IPR012340">
    <property type="entry name" value="NA-bd_OB-fold"/>
</dbReference>
<feature type="domain" description="CSD" evidence="2">
    <location>
        <begin position="224"/>
        <end position="291"/>
    </location>
</feature>
<dbReference type="InterPro" id="IPR011129">
    <property type="entry name" value="CSD"/>
</dbReference>
<dbReference type="RefSeq" id="WP_420906451.1">
    <property type="nucleotide sequence ID" value="NZ_BAAFGK010000005.1"/>
</dbReference>
<organism evidence="3 4">
    <name type="scientific">Candidatus Magnetaquiglobus chichijimensis</name>
    <dbReference type="NCBI Taxonomy" id="3141448"/>
    <lineage>
        <taxon>Bacteria</taxon>
        <taxon>Pseudomonadati</taxon>
        <taxon>Pseudomonadota</taxon>
        <taxon>Magnetococcia</taxon>
        <taxon>Magnetococcales</taxon>
        <taxon>Candidatus Magnetaquicoccaceae</taxon>
        <taxon>Candidatus Magnetaquiglobus</taxon>
    </lineage>
</organism>
<evidence type="ECO:0000256" key="1">
    <source>
        <dbReference type="ARBA" id="ARBA00022553"/>
    </source>
</evidence>
<dbReference type="EMBL" id="BAAFGK010000005">
    <property type="protein sequence ID" value="GAB0058729.1"/>
    <property type="molecule type" value="Genomic_DNA"/>
</dbReference>
<dbReference type="Gene3D" id="3.30.70.1230">
    <property type="entry name" value="Nucleotide cyclase"/>
    <property type="match status" value="1"/>
</dbReference>
<dbReference type="PROSITE" id="PS51857">
    <property type="entry name" value="CSD_2"/>
    <property type="match status" value="1"/>
</dbReference>
<keyword evidence="1" id="KW-0597">Phosphoprotein</keyword>
<protein>
    <recommendedName>
        <fullName evidence="2">CSD domain-containing protein</fullName>
    </recommendedName>
</protein>
<evidence type="ECO:0000313" key="3">
    <source>
        <dbReference type="EMBL" id="GAB0058729.1"/>
    </source>
</evidence>
<reference evidence="3 4" key="1">
    <citation type="submission" date="2024-09" db="EMBL/GenBank/DDBJ databases">
        <title>Draft genome sequence of Candidatus Magnetaquicoccaceae bacterium FCR-1.</title>
        <authorList>
            <person name="Shimoshige H."/>
            <person name="Shimamura S."/>
            <person name="Taoka A."/>
            <person name="Kobayashi H."/>
            <person name="Maekawa T."/>
        </authorList>
    </citation>
    <scope>NUCLEOTIDE SEQUENCE [LARGE SCALE GENOMIC DNA]</scope>
    <source>
        <strain evidence="3 4">FCR-1</strain>
    </source>
</reference>
<sequence>MTQARGSGLETVVKSFLCVRIHNADSYKEGRPTREWAELYAGFYAAIIAQATRHNGKFVRCLTSGVMCAFRHPGDALQAAIDIQEQLQEKRRYPLHGLACGIGIATGEVFALHLTEHKRSDYLGLASDLALFLSEQARGNAILLHHPDPHDPPDFPIRSKAGELVSRARSDYYLELPSFRVAGMNGPARRFAIHWQSNPGEYLAASPIEPVRGTLEEDPAQERPYFGKVSAFKKERGFGFIQYYAENHEYQEIYFHMTYVIHQVPVFENDHVLFVIKPGKEGRPQACSVLVMGSRLQGRVESCQEDGCGHISIRDQEGKSIRFFALSQEVLYERLRVDDIVEFTAGSGSESEGLIALQITKLGEANPQPGDVGEALVIGSIEQAVVTVYFPEKGYGFAKCKRNSVYIHVSELTDPEHVPGPGDHIEFEVYPGRNETYRANNVRLVKKKGLDL</sequence>
<dbReference type="SMART" id="SM00357">
    <property type="entry name" value="CSP"/>
    <property type="match status" value="3"/>
</dbReference>
<keyword evidence="4" id="KW-1185">Reference proteome</keyword>
<dbReference type="InterPro" id="IPR029787">
    <property type="entry name" value="Nucleotide_cyclase"/>
</dbReference>